<protein>
    <recommendedName>
        <fullName evidence="3 11">Shikimate kinase</fullName>
        <shortName evidence="11">SK</shortName>
        <ecNumber evidence="3 11">2.7.1.71</ecNumber>
    </recommendedName>
</protein>
<name>A0A239Z6G5_9STAP</name>
<comment type="subcellular location">
    <subcellularLocation>
        <location evidence="11">Cytoplasm</location>
    </subcellularLocation>
</comment>
<keyword evidence="5 11" id="KW-0808">Transferase</keyword>
<dbReference type="UniPathway" id="UPA00053">
    <property type="reaction ID" value="UER00088"/>
</dbReference>
<dbReference type="Pfam" id="PF01202">
    <property type="entry name" value="SKI"/>
    <property type="match status" value="1"/>
</dbReference>
<comment type="function">
    <text evidence="11">Catalyzes the specific phosphorylation of the 3-hydroxyl group of shikimic acid using ATP as a cosubstrate.</text>
</comment>
<dbReference type="SUPFAM" id="SSF52540">
    <property type="entry name" value="P-loop containing nucleoside triphosphate hydrolases"/>
    <property type="match status" value="1"/>
</dbReference>
<dbReference type="GO" id="GO:0005524">
    <property type="term" value="F:ATP binding"/>
    <property type="evidence" value="ECO:0007669"/>
    <property type="project" value="UniProtKB-UniRule"/>
</dbReference>
<dbReference type="InterPro" id="IPR000623">
    <property type="entry name" value="Shikimate_kinase/TSH1"/>
</dbReference>
<dbReference type="GO" id="GO:0000287">
    <property type="term" value="F:magnesium ion binding"/>
    <property type="evidence" value="ECO:0007669"/>
    <property type="project" value="UniProtKB-UniRule"/>
</dbReference>
<evidence type="ECO:0000256" key="5">
    <source>
        <dbReference type="ARBA" id="ARBA00022679"/>
    </source>
</evidence>
<keyword evidence="7 11" id="KW-0418">Kinase</keyword>
<dbReference type="CDD" id="cd00464">
    <property type="entry name" value="SK"/>
    <property type="match status" value="1"/>
</dbReference>
<dbReference type="GO" id="GO:0009423">
    <property type="term" value="P:chorismate biosynthetic process"/>
    <property type="evidence" value="ECO:0007669"/>
    <property type="project" value="UniProtKB-UniRule"/>
</dbReference>
<evidence type="ECO:0000256" key="3">
    <source>
        <dbReference type="ARBA" id="ARBA00012154"/>
    </source>
</evidence>
<evidence type="ECO:0000256" key="10">
    <source>
        <dbReference type="ARBA" id="ARBA00048567"/>
    </source>
</evidence>
<dbReference type="GO" id="GO:0005829">
    <property type="term" value="C:cytosol"/>
    <property type="evidence" value="ECO:0007669"/>
    <property type="project" value="TreeGrafter"/>
</dbReference>
<comment type="subunit">
    <text evidence="11">Monomer.</text>
</comment>
<keyword evidence="6 11" id="KW-0547">Nucleotide-binding</keyword>
<keyword evidence="11" id="KW-0460">Magnesium</keyword>
<dbReference type="HAMAP" id="MF_00109">
    <property type="entry name" value="Shikimate_kinase"/>
    <property type="match status" value="1"/>
</dbReference>
<feature type="binding site" evidence="11">
    <location>
        <position position="134"/>
    </location>
    <ligand>
        <name>substrate</name>
    </ligand>
</feature>
<dbReference type="InterPro" id="IPR027417">
    <property type="entry name" value="P-loop_NTPase"/>
</dbReference>
<feature type="binding site" evidence="11">
    <location>
        <begin position="11"/>
        <end position="16"/>
    </location>
    <ligand>
        <name>ATP</name>
        <dbReference type="ChEBI" id="CHEBI:30616"/>
    </ligand>
</feature>
<evidence type="ECO:0000256" key="8">
    <source>
        <dbReference type="ARBA" id="ARBA00022840"/>
    </source>
</evidence>
<feature type="binding site" evidence="11">
    <location>
        <position position="15"/>
    </location>
    <ligand>
        <name>Mg(2+)</name>
        <dbReference type="ChEBI" id="CHEBI:18420"/>
    </ligand>
</feature>
<dbReference type="EMBL" id="LT906462">
    <property type="protein sequence ID" value="SNV66682.1"/>
    <property type="molecule type" value="Genomic_DNA"/>
</dbReference>
<dbReference type="PRINTS" id="PR01100">
    <property type="entry name" value="SHIKIMTKNASE"/>
</dbReference>
<evidence type="ECO:0000256" key="6">
    <source>
        <dbReference type="ARBA" id="ARBA00022741"/>
    </source>
</evidence>
<dbReference type="InterPro" id="IPR023000">
    <property type="entry name" value="Shikimate_kinase_CS"/>
</dbReference>
<gene>
    <name evidence="12" type="primary">aroE_2</name>
    <name evidence="11" type="synonym">aroK</name>
    <name evidence="12" type="ORF">SAMEA4384403_01236</name>
</gene>
<comment type="catalytic activity">
    <reaction evidence="10 11">
        <text>shikimate + ATP = 3-phosphoshikimate + ADP + H(+)</text>
        <dbReference type="Rhea" id="RHEA:13121"/>
        <dbReference type="ChEBI" id="CHEBI:15378"/>
        <dbReference type="ChEBI" id="CHEBI:30616"/>
        <dbReference type="ChEBI" id="CHEBI:36208"/>
        <dbReference type="ChEBI" id="CHEBI:145989"/>
        <dbReference type="ChEBI" id="CHEBI:456216"/>
        <dbReference type="EC" id="2.7.1.71"/>
    </reaction>
</comment>
<evidence type="ECO:0000256" key="9">
    <source>
        <dbReference type="ARBA" id="ARBA00023141"/>
    </source>
</evidence>
<evidence type="ECO:0000256" key="2">
    <source>
        <dbReference type="ARBA" id="ARBA00006997"/>
    </source>
</evidence>
<evidence type="ECO:0000256" key="1">
    <source>
        <dbReference type="ARBA" id="ARBA00004842"/>
    </source>
</evidence>
<keyword evidence="11" id="KW-0479">Metal-binding</keyword>
<evidence type="ECO:0000313" key="13">
    <source>
        <dbReference type="Proteomes" id="UP000242084"/>
    </source>
</evidence>
<organism evidence="12 13">
    <name type="scientific">Mammaliicoccus stepanovicii</name>
    <dbReference type="NCBI Taxonomy" id="643214"/>
    <lineage>
        <taxon>Bacteria</taxon>
        <taxon>Bacillati</taxon>
        <taxon>Bacillota</taxon>
        <taxon>Bacilli</taxon>
        <taxon>Bacillales</taxon>
        <taxon>Staphylococcaceae</taxon>
        <taxon>Mammaliicoccus</taxon>
    </lineage>
</organism>
<dbReference type="PANTHER" id="PTHR21087">
    <property type="entry name" value="SHIKIMATE KINASE"/>
    <property type="match status" value="1"/>
</dbReference>
<keyword evidence="4 11" id="KW-0028">Amino-acid biosynthesis</keyword>
<comment type="pathway">
    <text evidence="1 11">Metabolic intermediate biosynthesis; chorismate biosynthesis; chorismate from D-erythrose 4-phosphate and phosphoenolpyruvate: step 5/7.</text>
</comment>
<dbReference type="GO" id="GO:0004765">
    <property type="term" value="F:shikimate kinase activity"/>
    <property type="evidence" value="ECO:0007669"/>
    <property type="project" value="UniProtKB-UniRule"/>
</dbReference>
<feature type="binding site" evidence="11">
    <location>
        <position position="116"/>
    </location>
    <ligand>
        <name>ATP</name>
        <dbReference type="ChEBI" id="CHEBI:30616"/>
    </ligand>
</feature>
<evidence type="ECO:0000256" key="4">
    <source>
        <dbReference type="ARBA" id="ARBA00022605"/>
    </source>
</evidence>
<reference evidence="12 13" key="1">
    <citation type="submission" date="2017-06" db="EMBL/GenBank/DDBJ databases">
        <authorList>
            <consortium name="Pathogen Informatics"/>
        </authorList>
    </citation>
    <scope>NUCLEOTIDE SEQUENCE [LARGE SCALE GENOMIC DNA]</scope>
    <source>
        <strain evidence="12 13">NCTC13839</strain>
    </source>
</reference>
<proteinExistence type="inferred from homology"/>
<dbReference type="EC" id="2.7.1.71" evidence="3 11"/>
<dbReference type="PANTHER" id="PTHR21087:SF16">
    <property type="entry name" value="SHIKIMATE KINASE 1, CHLOROPLASTIC"/>
    <property type="match status" value="1"/>
</dbReference>
<feature type="binding site" evidence="11">
    <location>
        <position position="78"/>
    </location>
    <ligand>
        <name>substrate</name>
    </ligand>
</feature>
<dbReference type="Proteomes" id="UP000242084">
    <property type="component" value="Chromosome 1"/>
</dbReference>
<keyword evidence="11" id="KW-0963">Cytoplasm</keyword>
<evidence type="ECO:0000256" key="11">
    <source>
        <dbReference type="HAMAP-Rule" id="MF_00109"/>
    </source>
</evidence>
<feature type="binding site" evidence="11">
    <location>
        <position position="57"/>
    </location>
    <ligand>
        <name>substrate</name>
    </ligand>
</feature>
<comment type="cofactor">
    <cofactor evidence="11">
        <name>Mg(2+)</name>
        <dbReference type="ChEBI" id="CHEBI:18420"/>
    </cofactor>
    <text evidence="11">Binds 1 Mg(2+) ion per subunit.</text>
</comment>
<keyword evidence="8 11" id="KW-0067">ATP-binding</keyword>
<sequence>MMSIVLVGFMGVGKTTIGELLSEKCNKSLVDIDSYIVNTMKLSIPEIFDKYGEQYFRDLETKALLEWIDKDVIISTGGGIVESTSTKRILNKTRHVFWLKCDIEVVFKRIQQDNNRPNANGKSLKELKALYSKRELSYNEIAFKQIDADRPIEVVANEIIESL</sequence>
<comment type="similarity">
    <text evidence="2 11">Belongs to the shikimate kinase family.</text>
</comment>
<comment type="caution">
    <text evidence="11">Lacks conserved residue(s) required for the propagation of feature annotation.</text>
</comment>
<dbReference type="InterPro" id="IPR031322">
    <property type="entry name" value="Shikimate/glucono_kinase"/>
</dbReference>
<evidence type="ECO:0000256" key="7">
    <source>
        <dbReference type="ARBA" id="ARBA00022777"/>
    </source>
</evidence>
<keyword evidence="13" id="KW-1185">Reference proteome</keyword>
<dbReference type="GO" id="GO:0009073">
    <property type="term" value="P:aromatic amino acid family biosynthetic process"/>
    <property type="evidence" value="ECO:0007669"/>
    <property type="project" value="UniProtKB-KW"/>
</dbReference>
<feature type="binding site" evidence="11">
    <location>
        <position position="33"/>
    </location>
    <ligand>
        <name>substrate</name>
    </ligand>
</feature>
<accession>A0A239Z6G5</accession>
<dbReference type="KEGG" id="sste:SAMEA4384403_1236"/>
<dbReference type="GO" id="GO:0008652">
    <property type="term" value="P:amino acid biosynthetic process"/>
    <property type="evidence" value="ECO:0007669"/>
    <property type="project" value="UniProtKB-KW"/>
</dbReference>
<evidence type="ECO:0000313" key="12">
    <source>
        <dbReference type="EMBL" id="SNV66682.1"/>
    </source>
</evidence>
<dbReference type="PROSITE" id="PS01128">
    <property type="entry name" value="SHIKIMATE_KINASE"/>
    <property type="match status" value="1"/>
</dbReference>
<dbReference type="AlphaFoldDB" id="A0A239Z6G5"/>
<keyword evidence="9 11" id="KW-0057">Aromatic amino acid biosynthesis</keyword>
<dbReference type="Gene3D" id="3.40.50.300">
    <property type="entry name" value="P-loop containing nucleotide triphosphate hydrolases"/>
    <property type="match status" value="1"/>
</dbReference>